<feature type="domain" description="SHSP" evidence="4">
    <location>
        <begin position="10"/>
        <end position="123"/>
    </location>
</feature>
<dbReference type="EMBL" id="MLAW01000001">
    <property type="protein sequence ID" value="OJJ27439.1"/>
    <property type="molecule type" value="Genomic_DNA"/>
</dbReference>
<evidence type="ECO:0000313" key="5">
    <source>
        <dbReference type="EMBL" id="OJJ27439.1"/>
    </source>
</evidence>
<reference evidence="5" key="1">
    <citation type="submission" date="2016-10" db="EMBL/GenBank/DDBJ databases">
        <title>CRISPR-Cas defence system in Roseofilum reptotaenium: evidence of a bacteriophage-cyanobacterium arms race in the coral black band disease.</title>
        <authorList>
            <person name="Buerger P."/>
            <person name="Wood-Charlson E.M."/>
            <person name="Weynberg K.D."/>
            <person name="Willis B."/>
            <person name="Van Oppen M.J."/>
        </authorList>
    </citation>
    <scope>NUCLEOTIDE SEQUENCE [LARGE SCALE GENOMIC DNA]</scope>
    <source>
        <strain evidence="5">AO1-A</strain>
    </source>
</reference>
<evidence type="ECO:0000256" key="3">
    <source>
        <dbReference type="SAM" id="MobiDB-lite"/>
    </source>
</evidence>
<dbReference type="SUPFAM" id="SSF49764">
    <property type="entry name" value="HSP20-like chaperones"/>
    <property type="match status" value="1"/>
</dbReference>
<gene>
    <name evidence="5" type="ORF">BI308_00210</name>
</gene>
<dbReference type="Pfam" id="PF00011">
    <property type="entry name" value="HSP20"/>
    <property type="match status" value="1"/>
</dbReference>
<dbReference type="STRING" id="1925591.BI308_00210"/>
<dbReference type="Proteomes" id="UP000183940">
    <property type="component" value="Unassembled WGS sequence"/>
</dbReference>
<keyword evidence="6" id="KW-1185">Reference proteome</keyword>
<dbReference type="Gene3D" id="2.60.40.790">
    <property type="match status" value="1"/>
</dbReference>
<dbReference type="PANTHER" id="PTHR11527">
    <property type="entry name" value="HEAT-SHOCK PROTEIN 20 FAMILY MEMBER"/>
    <property type="match status" value="1"/>
</dbReference>
<dbReference type="PROSITE" id="PS01031">
    <property type="entry name" value="SHSP"/>
    <property type="match status" value="1"/>
</dbReference>
<name>A0A1L9QXS1_9CYAN</name>
<comment type="similarity">
    <text evidence="1 2">Belongs to the small heat shock protein (HSP20) family.</text>
</comment>
<comment type="caution">
    <text evidence="5">The sequence shown here is derived from an EMBL/GenBank/DDBJ whole genome shotgun (WGS) entry which is preliminary data.</text>
</comment>
<protein>
    <recommendedName>
        <fullName evidence="4">SHSP domain-containing protein</fullName>
    </recommendedName>
</protein>
<dbReference type="CDD" id="cd06464">
    <property type="entry name" value="ACD_sHsps-like"/>
    <property type="match status" value="1"/>
</dbReference>
<dbReference type="InterPro" id="IPR002068">
    <property type="entry name" value="A-crystallin/Hsp20_dom"/>
</dbReference>
<dbReference type="AlphaFoldDB" id="A0A1L9QXS1"/>
<accession>A0A1L9QXS1</accession>
<feature type="region of interest" description="Disordered" evidence="3">
    <location>
        <begin position="108"/>
        <end position="143"/>
    </location>
</feature>
<dbReference type="InterPro" id="IPR008978">
    <property type="entry name" value="HSP20-like_chaperone"/>
</dbReference>
<evidence type="ECO:0000259" key="4">
    <source>
        <dbReference type="PROSITE" id="PS01031"/>
    </source>
</evidence>
<sequence length="143" mass="16160">MIAMMRVQSMEQRPLYQPAIAWQITSEGLMLHVEAPGIQAEDLDIEATEKTLTVQWTRHLRPDSVALYSEVKYGQFRRSVALPFAIECDRIESQLKHGILTLNLPKKQKPQPVKITLGKSTLSQPEPTPLETPVSLDEDPWAA</sequence>
<evidence type="ECO:0000313" key="6">
    <source>
        <dbReference type="Proteomes" id="UP000183940"/>
    </source>
</evidence>
<evidence type="ECO:0000256" key="1">
    <source>
        <dbReference type="PROSITE-ProRule" id="PRU00285"/>
    </source>
</evidence>
<evidence type="ECO:0000256" key="2">
    <source>
        <dbReference type="RuleBase" id="RU003616"/>
    </source>
</evidence>
<organism evidence="5 6">
    <name type="scientific">Roseofilum reptotaenium AO1-A</name>
    <dbReference type="NCBI Taxonomy" id="1925591"/>
    <lineage>
        <taxon>Bacteria</taxon>
        <taxon>Bacillati</taxon>
        <taxon>Cyanobacteriota</taxon>
        <taxon>Cyanophyceae</taxon>
        <taxon>Desertifilales</taxon>
        <taxon>Desertifilaceae</taxon>
        <taxon>Roseofilum</taxon>
    </lineage>
</organism>
<dbReference type="InterPro" id="IPR031107">
    <property type="entry name" value="Small_HSP"/>
</dbReference>
<proteinExistence type="inferred from homology"/>